<dbReference type="Gene3D" id="1.10.260.40">
    <property type="entry name" value="lambda repressor-like DNA-binding domains"/>
    <property type="match status" value="1"/>
</dbReference>
<dbReference type="InterPro" id="IPR010982">
    <property type="entry name" value="Lambda_DNA-bd_dom_sf"/>
</dbReference>
<keyword evidence="6" id="KW-1185">Reference proteome</keyword>
<name>A0A6L5XY99_9FIRM</name>
<sequence length="114" mass="13317">MNYIIFGKKIRDERLKLHLTQEKLGKEVNLSTAYIGQIERGERSLTLDNLEILTKRLGISIDYLLSESMTNKEENTNKLWLQLVNERSKEEKQMAVDIIQSVFAALDNRKKQVH</sequence>
<accession>A0A6L5XY99</accession>
<dbReference type="PROSITE" id="PS50943">
    <property type="entry name" value="HTH_CROC1"/>
    <property type="match status" value="1"/>
</dbReference>
<evidence type="ECO:0000256" key="2">
    <source>
        <dbReference type="ARBA" id="ARBA00023125"/>
    </source>
</evidence>
<evidence type="ECO:0000313" key="6">
    <source>
        <dbReference type="Proteomes" id="UP000482209"/>
    </source>
</evidence>
<evidence type="ECO:0000313" key="5">
    <source>
        <dbReference type="EMBL" id="MSS63850.1"/>
    </source>
</evidence>
<dbReference type="PANTHER" id="PTHR46797:SF23">
    <property type="entry name" value="HTH-TYPE TRANSCRIPTIONAL REGULATOR SUTR"/>
    <property type="match status" value="1"/>
</dbReference>
<feature type="domain" description="HTH cro/C1-type" evidence="4">
    <location>
        <begin position="10"/>
        <end position="64"/>
    </location>
</feature>
<dbReference type="PANTHER" id="PTHR46797">
    <property type="entry name" value="HTH-TYPE TRANSCRIPTIONAL REGULATOR"/>
    <property type="match status" value="1"/>
</dbReference>
<dbReference type="InterPro" id="IPR001387">
    <property type="entry name" value="Cro/C1-type_HTH"/>
</dbReference>
<dbReference type="InterPro" id="IPR050807">
    <property type="entry name" value="TransReg_Diox_bact_type"/>
</dbReference>
<dbReference type="GO" id="GO:0003677">
    <property type="term" value="F:DNA binding"/>
    <property type="evidence" value="ECO:0007669"/>
    <property type="project" value="UniProtKB-KW"/>
</dbReference>
<keyword evidence="2" id="KW-0238">DNA-binding</keyword>
<reference evidence="5 6" key="1">
    <citation type="submission" date="2019-08" db="EMBL/GenBank/DDBJ databases">
        <title>In-depth cultivation of the pig gut microbiome towards novel bacterial diversity and tailored functional studies.</title>
        <authorList>
            <person name="Wylensek D."/>
            <person name="Hitch T.C.A."/>
            <person name="Clavel T."/>
        </authorList>
    </citation>
    <scope>NUCLEOTIDE SEQUENCE [LARGE SCALE GENOMIC DNA]</scope>
    <source>
        <strain evidence="5 6">WCA-693-APC-MOT-I</strain>
    </source>
</reference>
<proteinExistence type="predicted"/>
<dbReference type="SUPFAM" id="SSF47413">
    <property type="entry name" value="lambda repressor-like DNA-binding domains"/>
    <property type="match status" value="1"/>
</dbReference>
<dbReference type="EMBL" id="VUMT01000010">
    <property type="protein sequence ID" value="MSS63850.1"/>
    <property type="molecule type" value="Genomic_DNA"/>
</dbReference>
<dbReference type="Pfam" id="PF01381">
    <property type="entry name" value="HTH_3"/>
    <property type="match status" value="1"/>
</dbReference>
<dbReference type="RefSeq" id="WP_154519259.1">
    <property type="nucleotide sequence ID" value="NZ_VUMT01000010.1"/>
</dbReference>
<evidence type="ECO:0000256" key="3">
    <source>
        <dbReference type="ARBA" id="ARBA00023163"/>
    </source>
</evidence>
<evidence type="ECO:0000259" key="4">
    <source>
        <dbReference type="PROSITE" id="PS50943"/>
    </source>
</evidence>
<protein>
    <submittedName>
        <fullName evidence="5">Helix-turn-helix transcriptional regulator</fullName>
    </submittedName>
</protein>
<keyword evidence="1" id="KW-0805">Transcription regulation</keyword>
<organism evidence="5 6">
    <name type="scientific">Velocimicrobium porci</name>
    <dbReference type="NCBI Taxonomy" id="2606634"/>
    <lineage>
        <taxon>Bacteria</taxon>
        <taxon>Bacillati</taxon>
        <taxon>Bacillota</taxon>
        <taxon>Clostridia</taxon>
        <taxon>Lachnospirales</taxon>
        <taxon>Lachnospiraceae</taxon>
        <taxon>Velocimicrobium</taxon>
    </lineage>
</organism>
<dbReference type="CDD" id="cd00093">
    <property type="entry name" value="HTH_XRE"/>
    <property type="match status" value="1"/>
</dbReference>
<keyword evidence="3" id="KW-0804">Transcription</keyword>
<dbReference type="Proteomes" id="UP000482209">
    <property type="component" value="Unassembled WGS sequence"/>
</dbReference>
<evidence type="ECO:0000256" key="1">
    <source>
        <dbReference type="ARBA" id="ARBA00023015"/>
    </source>
</evidence>
<dbReference type="AlphaFoldDB" id="A0A6L5XY99"/>
<dbReference type="GO" id="GO:0005829">
    <property type="term" value="C:cytosol"/>
    <property type="evidence" value="ECO:0007669"/>
    <property type="project" value="TreeGrafter"/>
</dbReference>
<comment type="caution">
    <text evidence="5">The sequence shown here is derived from an EMBL/GenBank/DDBJ whole genome shotgun (WGS) entry which is preliminary data.</text>
</comment>
<dbReference type="GO" id="GO:0003700">
    <property type="term" value="F:DNA-binding transcription factor activity"/>
    <property type="evidence" value="ECO:0007669"/>
    <property type="project" value="TreeGrafter"/>
</dbReference>
<gene>
    <name evidence="5" type="ORF">FYJ58_08165</name>
</gene>
<dbReference type="SMART" id="SM00530">
    <property type="entry name" value="HTH_XRE"/>
    <property type="match status" value="1"/>
</dbReference>